<reference evidence="1" key="2">
    <citation type="journal article" date="2015" name="Data Brief">
        <title>Shoot transcriptome of the giant reed, Arundo donax.</title>
        <authorList>
            <person name="Barrero R.A."/>
            <person name="Guerrero F.D."/>
            <person name="Moolhuijzen P."/>
            <person name="Goolsby J.A."/>
            <person name="Tidwell J."/>
            <person name="Bellgard S.E."/>
            <person name="Bellgard M.I."/>
        </authorList>
    </citation>
    <scope>NUCLEOTIDE SEQUENCE</scope>
    <source>
        <tissue evidence="1">Shoot tissue taken approximately 20 cm above the soil surface</tissue>
    </source>
</reference>
<sequence>MLHHHTKQTSGSQELQIIISTRTSIPTSHQTTASSSAKPISFPTLTTIAREGNLFES</sequence>
<proteinExistence type="predicted"/>
<evidence type="ECO:0000313" key="1">
    <source>
        <dbReference type="EMBL" id="JAE33692.1"/>
    </source>
</evidence>
<protein>
    <submittedName>
        <fullName evidence="1">Uncharacterized protein</fullName>
    </submittedName>
</protein>
<reference evidence="1" key="1">
    <citation type="submission" date="2014-09" db="EMBL/GenBank/DDBJ databases">
        <authorList>
            <person name="Magalhaes I.L.F."/>
            <person name="Oliveira U."/>
            <person name="Santos F.R."/>
            <person name="Vidigal T.H.D.A."/>
            <person name="Brescovit A.D."/>
            <person name="Santos A.J."/>
        </authorList>
    </citation>
    <scope>NUCLEOTIDE SEQUENCE</scope>
    <source>
        <tissue evidence="1">Shoot tissue taken approximately 20 cm above the soil surface</tissue>
    </source>
</reference>
<accession>A0A0A9HAC9</accession>
<dbReference type="EMBL" id="GBRH01164204">
    <property type="protein sequence ID" value="JAE33692.1"/>
    <property type="molecule type" value="Transcribed_RNA"/>
</dbReference>
<dbReference type="AlphaFoldDB" id="A0A0A9HAC9"/>
<organism evidence="1">
    <name type="scientific">Arundo donax</name>
    <name type="common">Giant reed</name>
    <name type="synonym">Donax arundinaceus</name>
    <dbReference type="NCBI Taxonomy" id="35708"/>
    <lineage>
        <taxon>Eukaryota</taxon>
        <taxon>Viridiplantae</taxon>
        <taxon>Streptophyta</taxon>
        <taxon>Embryophyta</taxon>
        <taxon>Tracheophyta</taxon>
        <taxon>Spermatophyta</taxon>
        <taxon>Magnoliopsida</taxon>
        <taxon>Liliopsida</taxon>
        <taxon>Poales</taxon>
        <taxon>Poaceae</taxon>
        <taxon>PACMAD clade</taxon>
        <taxon>Arundinoideae</taxon>
        <taxon>Arundineae</taxon>
        <taxon>Arundo</taxon>
    </lineage>
</organism>
<name>A0A0A9HAC9_ARUDO</name>